<feature type="non-terminal residue" evidence="2">
    <location>
        <position position="176"/>
    </location>
</feature>
<dbReference type="AlphaFoldDB" id="A0A6J4KJ71"/>
<dbReference type="EMBL" id="CADCTX010000197">
    <property type="protein sequence ID" value="CAA9306096.1"/>
    <property type="molecule type" value="Genomic_DNA"/>
</dbReference>
<name>A0A6J4KJ71_9BACT</name>
<protein>
    <submittedName>
        <fullName evidence="2">COG2110, Macro domain, possibly ADP-ribose binding module</fullName>
    </submittedName>
</protein>
<evidence type="ECO:0000256" key="1">
    <source>
        <dbReference type="SAM" id="MobiDB-lite"/>
    </source>
</evidence>
<feature type="compositionally biased region" description="Basic and acidic residues" evidence="1">
    <location>
        <begin position="116"/>
        <end position="129"/>
    </location>
</feature>
<feature type="non-terminal residue" evidence="2">
    <location>
        <position position="1"/>
    </location>
</feature>
<proteinExistence type="predicted"/>
<accession>A0A6J4KJ71</accession>
<feature type="compositionally biased region" description="Basic and acidic residues" evidence="1">
    <location>
        <begin position="166"/>
        <end position="176"/>
    </location>
</feature>
<evidence type="ECO:0000313" key="2">
    <source>
        <dbReference type="EMBL" id="CAA9306096.1"/>
    </source>
</evidence>
<feature type="region of interest" description="Disordered" evidence="1">
    <location>
        <begin position="1"/>
        <end position="176"/>
    </location>
</feature>
<feature type="compositionally biased region" description="Low complexity" evidence="1">
    <location>
        <begin position="71"/>
        <end position="80"/>
    </location>
</feature>
<reference evidence="2" key="1">
    <citation type="submission" date="2020-02" db="EMBL/GenBank/DDBJ databases">
        <authorList>
            <person name="Meier V. D."/>
        </authorList>
    </citation>
    <scope>NUCLEOTIDE SEQUENCE</scope>
    <source>
        <strain evidence="2">AVDCRST_MAG40</strain>
    </source>
</reference>
<sequence length="176" mass="18397">DGARLRAGGRGRERGERRAARLRPPAPHPHRPRDPRGGRPAAARVLRAHHSAAGAPRAQGEREGDAPLPPARALRAAHGGTQRRGRAAAGAGGAAREPLPRLSGPRDRAAGGADRGILRDLDGRVRLPEGARGAHRGADGRGVAGRAPGRARPRPVQRVQWGGSGDLRERPARPAV</sequence>
<gene>
    <name evidence="2" type="ORF">AVDCRST_MAG40-681</name>
</gene>
<feature type="compositionally biased region" description="Basic and acidic residues" evidence="1">
    <location>
        <begin position="1"/>
        <end position="19"/>
    </location>
</feature>
<organism evidence="2">
    <name type="scientific">uncultured Gemmatimonadaceae bacterium</name>
    <dbReference type="NCBI Taxonomy" id="246130"/>
    <lineage>
        <taxon>Bacteria</taxon>
        <taxon>Pseudomonadati</taxon>
        <taxon>Gemmatimonadota</taxon>
        <taxon>Gemmatimonadia</taxon>
        <taxon>Gemmatimonadales</taxon>
        <taxon>Gemmatimonadaceae</taxon>
        <taxon>environmental samples</taxon>
    </lineage>
</organism>